<accession>A0A6C0CYI7</accession>
<evidence type="ECO:0000256" key="1">
    <source>
        <dbReference type="SAM" id="Phobius"/>
    </source>
</evidence>
<dbReference type="AlphaFoldDB" id="A0A6C0CYI7"/>
<keyword evidence="1" id="KW-0812">Transmembrane</keyword>
<reference evidence="2" key="1">
    <citation type="journal article" date="2020" name="Nature">
        <title>Giant virus diversity and host interactions through global metagenomics.</title>
        <authorList>
            <person name="Schulz F."/>
            <person name="Roux S."/>
            <person name="Paez-Espino D."/>
            <person name="Jungbluth S."/>
            <person name="Walsh D.A."/>
            <person name="Denef V.J."/>
            <person name="McMahon K.D."/>
            <person name="Konstantinidis K.T."/>
            <person name="Eloe-Fadrosh E.A."/>
            <person name="Kyrpides N.C."/>
            <person name="Woyke T."/>
        </authorList>
    </citation>
    <scope>NUCLEOTIDE SEQUENCE</scope>
    <source>
        <strain evidence="2">GVMAG-M-3300023110-24</strain>
    </source>
</reference>
<organism evidence="2">
    <name type="scientific">viral metagenome</name>
    <dbReference type="NCBI Taxonomy" id="1070528"/>
    <lineage>
        <taxon>unclassified sequences</taxon>
        <taxon>metagenomes</taxon>
        <taxon>organismal metagenomes</taxon>
    </lineage>
</organism>
<keyword evidence="1" id="KW-0472">Membrane</keyword>
<protein>
    <submittedName>
        <fullName evidence="2">Uncharacterized protein</fullName>
    </submittedName>
</protein>
<evidence type="ECO:0000313" key="2">
    <source>
        <dbReference type="EMBL" id="QHT09381.1"/>
    </source>
</evidence>
<feature type="transmembrane region" description="Helical" evidence="1">
    <location>
        <begin position="6"/>
        <end position="24"/>
    </location>
</feature>
<name>A0A6C0CYI7_9ZZZZ</name>
<dbReference type="EMBL" id="MN739510">
    <property type="protein sequence ID" value="QHT09381.1"/>
    <property type="molecule type" value="Genomic_DNA"/>
</dbReference>
<keyword evidence="1" id="KW-1133">Transmembrane helix</keyword>
<proteinExistence type="predicted"/>
<sequence length="34" mass="4247">MNFINCDYFILTVIFYTFYKYILFSNNIIKKKNN</sequence>